<organism evidence="11 12">
    <name type="scientific">Porphyromonas somerae</name>
    <dbReference type="NCBI Taxonomy" id="322095"/>
    <lineage>
        <taxon>Bacteria</taxon>
        <taxon>Pseudomonadati</taxon>
        <taxon>Bacteroidota</taxon>
        <taxon>Bacteroidia</taxon>
        <taxon>Bacteroidales</taxon>
        <taxon>Porphyromonadaceae</taxon>
        <taxon>Porphyromonas</taxon>
    </lineage>
</organism>
<gene>
    <name evidence="11" type="ORF">HMPREF3185_00773</name>
</gene>
<name>A0A134BA71_9PORP</name>
<dbReference type="PATRIC" id="fig|322095.3.peg.763"/>
<proteinExistence type="inferred from homology"/>
<evidence type="ECO:0000256" key="2">
    <source>
        <dbReference type="ARBA" id="ARBA00022448"/>
    </source>
</evidence>
<evidence type="ECO:0000256" key="4">
    <source>
        <dbReference type="ARBA" id="ARBA00022692"/>
    </source>
</evidence>
<keyword evidence="11" id="KW-0675">Receptor</keyword>
<dbReference type="InterPro" id="IPR008969">
    <property type="entry name" value="CarboxyPept-like_regulatory"/>
</dbReference>
<dbReference type="PANTHER" id="PTHR30069:SF29">
    <property type="entry name" value="HEMOGLOBIN AND HEMOGLOBIN-HAPTOGLOBIN-BINDING PROTEIN 1-RELATED"/>
    <property type="match status" value="1"/>
</dbReference>
<dbReference type="EMBL" id="LSDK01000055">
    <property type="protein sequence ID" value="KXB76834.1"/>
    <property type="molecule type" value="Genomic_DNA"/>
</dbReference>
<dbReference type="PROSITE" id="PS52016">
    <property type="entry name" value="TONB_DEPENDENT_REC_3"/>
    <property type="match status" value="1"/>
</dbReference>
<dbReference type="Gene3D" id="2.40.170.20">
    <property type="entry name" value="TonB-dependent receptor, beta-barrel domain"/>
    <property type="match status" value="1"/>
</dbReference>
<dbReference type="GO" id="GO:0009279">
    <property type="term" value="C:cell outer membrane"/>
    <property type="evidence" value="ECO:0007669"/>
    <property type="project" value="UniProtKB-SubCell"/>
</dbReference>
<evidence type="ECO:0000313" key="11">
    <source>
        <dbReference type="EMBL" id="KXB76834.1"/>
    </source>
</evidence>
<keyword evidence="4 8" id="KW-0812">Transmembrane</keyword>
<dbReference type="RefSeq" id="WP_060935192.1">
    <property type="nucleotide sequence ID" value="NZ_KQ960435.1"/>
</dbReference>
<dbReference type="SUPFAM" id="SSF49464">
    <property type="entry name" value="Carboxypeptidase regulatory domain-like"/>
    <property type="match status" value="1"/>
</dbReference>
<comment type="caution">
    <text evidence="11">The sequence shown here is derived from an EMBL/GenBank/DDBJ whole genome shotgun (WGS) entry which is preliminary data.</text>
</comment>
<evidence type="ECO:0000256" key="1">
    <source>
        <dbReference type="ARBA" id="ARBA00004571"/>
    </source>
</evidence>
<dbReference type="GO" id="GO:0044718">
    <property type="term" value="P:siderophore transmembrane transport"/>
    <property type="evidence" value="ECO:0007669"/>
    <property type="project" value="TreeGrafter"/>
</dbReference>
<feature type="domain" description="TonB-dependent receptor plug" evidence="10">
    <location>
        <begin position="137"/>
        <end position="243"/>
    </location>
</feature>
<evidence type="ECO:0000256" key="9">
    <source>
        <dbReference type="SAM" id="SignalP"/>
    </source>
</evidence>
<evidence type="ECO:0000256" key="8">
    <source>
        <dbReference type="PROSITE-ProRule" id="PRU01360"/>
    </source>
</evidence>
<dbReference type="Gene3D" id="2.170.130.10">
    <property type="entry name" value="TonB-dependent receptor, plug domain"/>
    <property type="match status" value="1"/>
</dbReference>
<dbReference type="STRING" id="322095.HMPREF3185_00773"/>
<keyword evidence="6 8" id="KW-0472">Membrane</keyword>
<dbReference type="OrthoDB" id="1450546at2"/>
<keyword evidence="5 9" id="KW-0732">Signal</keyword>
<comment type="subcellular location">
    <subcellularLocation>
        <location evidence="1 8">Cell outer membrane</location>
        <topology evidence="1 8">Multi-pass membrane protein</topology>
    </subcellularLocation>
</comment>
<dbReference type="AlphaFoldDB" id="A0A134BA71"/>
<keyword evidence="3 8" id="KW-1134">Transmembrane beta strand</keyword>
<keyword evidence="12" id="KW-1185">Reference proteome</keyword>
<evidence type="ECO:0000256" key="7">
    <source>
        <dbReference type="ARBA" id="ARBA00023237"/>
    </source>
</evidence>
<feature type="signal peptide" evidence="9">
    <location>
        <begin position="1"/>
        <end position="21"/>
    </location>
</feature>
<feature type="chain" id="PRO_5007462294" evidence="9">
    <location>
        <begin position="22"/>
        <end position="1042"/>
    </location>
</feature>
<dbReference type="InterPro" id="IPR039426">
    <property type="entry name" value="TonB-dep_rcpt-like"/>
</dbReference>
<evidence type="ECO:0000256" key="3">
    <source>
        <dbReference type="ARBA" id="ARBA00022452"/>
    </source>
</evidence>
<dbReference type="Pfam" id="PF07715">
    <property type="entry name" value="Plug"/>
    <property type="match status" value="1"/>
</dbReference>
<evidence type="ECO:0000313" key="12">
    <source>
        <dbReference type="Proteomes" id="UP000070224"/>
    </source>
</evidence>
<dbReference type="GO" id="GO:0015344">
    <property type="term" value="F:siderophore uptake transmembrane transporter activity"/>
    <property type="evidence" value="ECO:0007669"/>
    <property type="project" value="TreeGrafter"/>
</dbReference>
<sequence length="1042" mass="114691">MPQTKLLLTLLTSLTLSAELALPPLAAAQTTQQTTAFTITGLVVERDGSPLYGVIVRAGNAKTMTNSGGRFTLTLASRPEGGRQALTLSAVGKKTQQVTFVEGHPLRVVLEDAVGEIKEVVVRARPNINALDLRARSGVVAQVDMKLLAQKPMIDLSLALQGAVPGLTVVNRGELGMKPEIRIRGNNSFTKGDAANEPLYVLDGKIISPQAFMTLNPLDIREIKVLKDAVATALYGVKAANGVLEISSRRGVSGPMSISLSTQAGVTLRGRQTTTMMDTDEKLELERRMQVTTAPGYLFSPDFISSATLSDLRQSYQSTLGIAPTWTREEYLAYGSRQLDSLRQIHTNWWHDLIRPNSYQSHNLSLRGGSQDVTYYVSGNFSRQGGQLEGNDTKRFTLTNSLDWQSRLGFVSLGLTGGYAKTNSPNSSDFSPEQLVYELNPYETKSSQQLFSYPGRKYSDLTGQFRRWTKEIRFGTSLSANLRPFEGMQLDAVLGLDYVLNESEQVTPATAYSEVTRRRPIERGMISVGKNTDFNYSANLRATYQRLFAEKHDFSISANTDYYYSEGRLLSVTGHGIGLQEYLAGVNKGLTSADLRPDFSGSNATSAQLGFGLATGYTYDKKLDLFAAYKADASSLLPRDKRWNTAWALGGGLHLEELIPFLRGGSLLTGLGLKASWGLTASLGGITSASAVPIFSYQQSSFYADQYRLIRLSTLYNDRLKPEQLKSVDLGLSVQLAHAHTLDVNLYRRDTEDALIMTDIPASNGFLSMLDNVGSLRNEGVELSASSRLLSGEDWRLSLRAALAYNRSKVLDLYGKTAIYSGDNVYPDYEVGRSYDYVYGLDALGVNPLSGELMFRDRQGAEQSFGKTIVRDDLVGIGYRTPPYTGTFGLTFGYKALELDAQFYYVFGGFKAYSMTYVRGVSDVNKNAIAGQVSRTWFALGDEDRLYPNPRAGTQTFNNLSHYPNTRMISRSDYLRLSMLSLRYRLSSSLLHHLGDVVKYATIALQGSNLFTLTPYKGGSPESGTYDLGVQPVLTLHLNLNF</sequence>
<dbReference type="InterPro" id="IPR036942">
    <property type="entry name" value="Beta-barrel_TonB_sf"/>
</dbReference>
<comment type="similarity">
    <text evidence="8">Belongs to the TonB-dependent receptor family.</text>
</comment>
<dbReference type="InterPro" id="IPR023996">
    <property type="entry name" value="TonB-dep_OMP_SusC/RagA"/>
</dbReference>
<keyword evidence="2 8" id="KW-0813">Transport</keyword>
<dbReference type="PANTHER" id="PTHR30069">
    <property type="entry name" value="TONB-DEPENDENT OUTER MEMBRANE RECEPTOR"/>
    <property type="match status" value="1"/>
</dbReference>
<dbReference type="InterPro" id="IPR012910">
    <property type="entry name" value="Plug_dom"/>
</dbReference>
<dbReference type="InterPro" id="IPR037066">
    <property type="entry name" value="Plug_dom_sf"/>
</dbReference>
<evidence type="ECO:0000256" key="5">
    <source>
        <dbReference type="ARBA" id="ARBA00022729"/>
    </source>
</evidence>
<keyword evidence="7 8" id="KW-0998">Cell outer membrane</keyword>
<dbReference type="Proteomes" id="UP000070224">
    <property type="component" value="Unassembled WGS sequence"/>
</dbReference>
<dbReference type="NCBIfam" id="TIGR04056">
    <property type="entry name" value="OMP_RagA_SusC"/>
    <property type="match status" value="1"/>
</dbReference>
<evidence type="ECO:0000259" key="10">
    <source>
        <dbReference type="Pfam" id="PF07715"/>
    </source>
</evidence>
<evidence type="ECO:0000256" key="6">
    <source>
        <dbReference type="ARBA" id="ARBA00023136"/>
    </source>
</evidence>
<protein>
    <submittedName>
        <fullName evidence="11">TonB-dependent receptor plug domain protein</fullName>
    </submittedName>
</protein>
<dbReference type="SUPFAM" id="SSF56935">
    <property type="entry name" value="Porins"/>
    <property type="match status" value="1"/>
</dbReference>
<reference evidence="12" key="1">
    <citation type="submission" date="2016-01" db="EMBL/GenBank/DDBJ databases">
        <authorList>
            <person name="Mitreva M."/>
            <person name="Pepin K.H."/>
            <person name="Mihindukulasuriya K.A."/>
            <person name="Fulton R."/>
            <person name="Fronick C."/>
            <person name="O'Laughlin M."/>
            <person name="Miner T."/>
            <person name="Herter B."/>
            <person name="Rosa B.A."/>
            <person name="Cordes M."/>
            <person name="Tomlinson C."/>
            <person name="Wollam A."/>
            <person name="Palsikar V.B."/>
            <person name="Mardis E.R."/>
            <person name="Wilson R.K."/>
        </authorList>
    </citation>
    <scope>NUCLEOTIDE SEQUENCE [LARGE SCALE GENOMIC DNA]</scope>
    <source>
        <strain evidence="12">KA00683</strain>
    </source>
</reference>
<accession>A0A134BA71</accession>